<evidence type="ECO:0000313" key="6">
    <source>
        <dbReference type="EMBL" id="RCN59224.1"/>
    </source>
</evidence>
<dbReference type="RefSeq" id="WP_065968916.1">
    <property type="nucleotide sequence ID" value="NZ_CP080624.1"/>
</dbReference>
<comment type="caution">
    <text evidence="6">The sequence shown here is derived from an EMBL/GenBank/DDBJ whole genome shotgun (WGS) entry which is preliminary data.</text>
</comment>
<evidence type="ECO:0000256" key="4">
    <source>
        <dbReference type="ARBA" id="ARBA00022490"/>
    </source>
</evidence>
<dbReference type="Gene3D" id="1.10.150.250">
    <property type="entry name" value="Flavinator of succinate dehydrogenase"/>
    <property type="match status" value="1"/>
</dbReference>
<sequence>MTQAAAVRWRCRRGLLELDLALGRFLEDGYGRLSPPERALFEELLTEHDADLWAWMQGAPAPARYAAILKSFTLPRCDPNDDRLSTTPP</sequence>
<dbReference type="InterPro" id="IPR036714">
    <property type="entry name" value="SDH_sf"/>
</dbReference>
<dbReference type="STRING" id="163359.A9R16_07485"/>
<dbReference type="Proteomes" id="UP000253250">
    <property type="component" value="Unassembled WGS sequence"/>
</dbReference>
<evidence type="ECO:0000256" key="2">
    <source>
        <dbReference type="ARBA" id="ARBA00008571"/>
    </source>
</evidence>
<organism evidence="6 7">
    <name type="scientific">Acidiferrobacter thiooxydans</name>
    <dbReference type="NCBI Taxonomy" id="163359"/>
    <lineage>
        <taxon>Bacteria</taxon>
        <taxon>Pseudomonadati</taxon>
        <taxon>Pseudomonadota</taxon>
        <taxon>Gammaproteobacteria</taxon>
        <taxon>Acidiferrobacterales</taxon>
        <taxon>Acidiferrobacteraceae</taxon>
        <taxon>Acidiferrobacter</taxon>
    </lineage>
</organism>
<dbReference type="InterPro" id="IPR005631">
    <property type="entry name" value="SDH"/>
</dbReference>
<proteinExistence type="inferred from homology"/>
<dbReference type="EMBL" id="PSYR01000001">
    <property type="protein sequence ID" value="RCN59224.1"/>
    <property type="molecule type" value="Genomic_DNA"/>
</dbReference>
<gene>
    <name evidence="6" type="ORF">C4900_05820</name>
</gene>
<comment type="similarity">
    <text evidence="2">Belongs to the SdhE FAD assembly factor family.</text>
</comment>
<evidence type="ECO:0000256" key="5">
    <source>
        <dbReference type="ARBA" id="ARBA00023186"/>
    </source>
</evidence>
<keyword evidence="5" id="KW-0143">Chaperone</keyword>
<reference evidence="6 7" key="1">
    <citation type="submission" date="2018-02" db="EMBL/GenBank/DDBJ databases">
        <title>Insights into the biology of acidophilic members of the Acidiferrobacteraceae family derived from comparative genomic analyses.</title>
        <authorList>
            <person name="Issotta F."/>
            <person name="Thyssen C."/>
            <person name="Mena C."/>
            <person name="Moya A."/>
            <person name="Bellenberg S."/>
            <person name="Sproer C."/>
            <person name="Covarrubias P.C."/>
            <person name="Sand W."/>
            <person name="Quatrini R."/>
            <person name="Vera M."/>
        </authorList>
    </citation>
    <scope>NUCLEOTIDE SEQUENCE [LARGE SCALE GENOMIC DNA]</scope>
    <source>
        <strain evidence="7">m-1</strain>
    </source>
</reference>
<dbReference type="AlphaFoldDB" id="A0A1C2G4E0"/>
<evidence type="ECO:0000256" key="3">
    <source>
        <dbReference type="ARBA" id="ARBA00019418"/>
    </source>
</evidence>
<protein>
    <recommendedName>
        <fullName evidence="3">FAD assembly factor SdhE</fullName>
    </recommendedName>
</protein>
<accession>A0A1C2G4E0</accession>
<dbReference type="PANTHER" id="PTHR39585:SF1">
    <property type="entry name" value="FAD ASSEMBLY FACTOR SDHE"/>
    <property type="match status" value="1"/>
</dbReference>
<dbReference type="Pfam" id="PF03937">
    <property type="entry name" value="Sdh5"/>
    <property type="match status" value="1"/>
</dbReference>
<dbReference type="SUPFAM" id="SSF109910">
    <property type="entry name" value="YgfY-like"/>
    <property type="match status" value="1"/>
</dbReference>
<dbReference type="OrthoDB" id="9180899at2"/>
<keyword evidence="7" id="KW-1185">Reference proteome</keyword>
<evidence type="ECO:0000313" key="7">
    <source>
        <dbReference type="Proteomes" id="UP000253250"/>
    </source>
</evidence>
<comment type="subcellular location">
    <subcellularLocation>
        <location evidence="1">Cytoplasm</location>
    </subcellularLocation>
</comment>
<dbReference type="PANTHER" id="PTHR39585">
    <property type="entry name" value="FAD ASSEMBLY FACTOR SDHE"/>
    <property type="match status" value="1"/>
</dbReference>
<dbReference type="GO" id="GO:0005737">
    <property type="term" value="C:cytoplasm"/>
    <property type="evidence" value="ECO:0007669"/>
    <property type="project" value="UniProtKB-SubCell"/>
</dbReference>
<dbReference type="InterPro" id="IPR050531">
    <property type="entry name" value="SdhE_FAD_assembly_factor"/>
</dbReference>
<name>A0A1C2G4E0_9GAMM</name>
<evidence type="ECO:0000256" key="1">
    <source>
        <dbReference type="ARBA" id="ARBA00004496"/>
    </source>
</evidence>
<dbReference type="GO" id="GO:0006105">
    <property type="term" value="P:succinate metabolic process"/>
    <property type="evidence" value="ECO:0007669"/>
    <property type="project" value="TreeGrafter"/>
</dbReference>
<keyword evidence="4" id="KW-0963">Cytoplasm</keyword>